<proteinExistence type="predicted"/>
<accession>A0A7C5YZ41</accession>
<evidence type="ECO:0000313" key="3">
    <source>
        <dbReference type="EMBL" id="HHR92402.1"/>
    </source>
</evidence>
<dbReference type="EMBL" id="DRVY01000082">
    <property type="protein sequence ID" value="HHR92402.1"/>
    <property type="molecule type" value="Genomic_DNA"/>
</dbReference>
<evidence type="ECO:0000256" key="1">
    <source>
        <dbReference type="SAM" id="MobiDB-lite"/>
    </source>
</evidence>
<gene>
    <name evidence="3" type="ORF">ENL96_02720</name>
</gene>
<evidence type="ECO:0008006" key="4">
    <source>
        <dbReference type="Google" id="ProtNLM"/>
    </source>
</evidence>
<organism evidence="3">
    <name type="scientific">candidate division CPR3 bacterium</name>
    <dbReference type="NCBI Taxonomy" id="2268181"/>
    <lineage>
        <taxon>Bacteria</taxon>
        <taxon>Bacteria division CPR3</taxon>
    </lineage>
</organism>
<keyword evidence="2" id="KW-1133">Transmembrane helix</keyword>
<feature type="region of interest" description="Disordered" evidence="1">
    <location>
        <begin position="1"/>
        <end position="30"/>
    </location>
</feature>
<reference evidence="3" key="1">
    <citation type="journal article" date="2020" name="mSystems">
        <title>Genome- and Community-Level Interaction Insights into Carbon Utilization and Element Cycling Functions of Hydrothermarchaeota in Hydrothermal Sediment.</title>
        <authorList>
            <person name="Zhou Z."/>
            <person name="Liu Y."/>
            <person name="Xu W."/>
            <person name="Pan J."/>
            <person name="Luo Z.H."/>
            <person name="Li M."/>
        </authorList>
    </citation>
    <scope>NUCLEOTIDE SEQUENCE [LARGE SCALE GENOMIC DNA]</scope>
    <source>
        <strain evidence="3">SpSt-1042</strain>
    </source>
</reference>
<dbReference type="Pfam" id="PF09826">
    <property type="entry name" value="Beta_propel"/>
    <property type="match status" value="1"/>
</dbReference>
<comment type="caution">
    <text evidence="3">The sequence shown here is derived from an EMBL/GenBank/DDBJ whole genome shotgun (WGS) entry which is preliminary data.</text>
</comment>
<keyword evidence="2" id="KW-0472">Membrane</keyword>
<sequence>MVNKKHTSNKTFLKTKDDKTSEKQKGENIQEQSAKKRSNLWIFILFGLLLLYGCVFLTGVIFLAVKHLKPNLNFKWGQNEGESVEQKDGKELNIEIKKANSCKDIANKLKLFQDDWKYMPAMEEGVGFGGEYIDFSKTNVQVEGIDEEDLVKNDDEYIYYVRGQEIEIAKVYPPQNMQVISTINSESIYFNSLYIYKNRLIGMGQVKSYNDQSGKEIYDSEYSSGIEIWDVTNKLNPRLLKGWIFKGNILSSRLKNGELYVVMNDYNYWVFSEDFIDSGTEDISQNDILPQYKEYGGEERPLVACTDVWLPDKPWSNNFLEVIGLDLNTTSYELNNELFWGIGSTVYMSKNYIYIAAEYYLPVTPRHFLDWIVPSPQPQEKTIITKVWYSDGKVMYKGYGEVPGFLLNQFSMDEYKNNLRVAVTKGRWSSLLTNAVYILDENLDIIGKVTGLAKGEQIYSVRFIEDKGYVVTYRQMDPLFVLDLSNPEEPKVIGKLEIPGFSDYLHPWGDHFLLGFGMETRNIGPGISTDGLKIGLFDVSDPNKPKEIDKIVIGGSDSYSYILHDHHALLVNEKQGWFAIPVEEIGKNPDHIEYGPGEVPPPRIPMYQGLYVFAVNVEEGVTLRGKITHHNKTDMTYECVYSEECGYATRDIKRGVFIGDYIYAISDEALSAHKITDLELIKKIEWF</sequence>
<feature type="compositionally biased region" description="Basic and acidic residues" evidence="1">
    <location>
        <begin position="14"/>
        <end position="28"/>
    </location>
</feature>
<evidence type="ECO:0000256" key="2">
    <source>
        <dbReference type="SAM" id="Phobius"/>
    </source>
</evidence>
<name>A0A7C5YZ41_UNCC3</name>
<protein>
    <recommendedName>
        <fullName evidence="4">Beta propeller domain protein</fullName>
    </recommendedName>
</protein>
<dbReference type="AlphaFoldDB" id="A0A7C5YZ41"/>
<keyword evidence="2" id="KW-0812">Transmembrane</keyword>
<dbReference type="InterPro" id="IPR019198">
    <property type="entry name" value="Beta_propeller_containing"/>
</dbReference>
<feature type="transmembrane region" description="Helical" evidence="2">
    <location>
        <begin position="40"/>
        <end position="65"/>
    </location>
</feature>